<keyword evidence="6" id="KW-0560">Oxidoreductase</keyword>
<dbReference type="Proteomes" id="UP000295674">
    <property type="component" value="Unassembled WGS sequence"/>
</dbReference>
<keyword evidence="9" id="KW-0753">Steroid metabolism</keyword>
<dbReference type="OrthoDB" id="517968at2"/>
<evidence type="ECO:0000256" key="5">
    <source>
        <dbReference type="ARBA" id="ARBA00022827"/>
    </source>
</evidence>
<keyword evidence="8" id="KW-1207">Sterol metabolism</keyword>
<evidence type="ECO:0000256" key="3">
    <source>
        <dbReference type="ARBA" id="ARBA00022548"/>
    </source>
</evidence>
<gene>
    <name evidence="19" type="ORF">E1181_12585</name>
</gene>
<feature type="compositionally biased region" description="Basic and acidic residues" evidence="16">
    <location>
        <begin position="564"/>
        <end position="579"/>
    </location>
</feature>
<dbReference type="RefSeq" id="WP_132674293.1">
    <property type="nucleotide sequence ID" value="NZ_SMKS01000017.1"/>
</dbReference>
<feature type="domain" description="Glucose-methanol-choline oxidoreductase C-terminal" evidence="18">
    <location>
        <begin position="461"/>
        <end position="516"/>
    </location>
</feature>
<feature type="region of interest" description="Disordered" evidence="16">
    <location>
        <begin position="523"/>
        <end position="579"/>
    </location>
</feature>
<evidence type="ECO:0000256" key="12">
    <source>
        <dbReference type="ARBA" id="ARBA00049645"/>
    </source>
</evidence>
<dbReference type="EC" id="1.1.3.6" evidence="13"/>
<keyword evidence="7" id="KW-0443">Lipid metabolism</keyword>
<proteinExistence type="inferred from homology"/>
<dbReference type="Pfam" id="PF13450">
    <property type="entry name" value="NAD_binding_8"/>
    <property type="match status" value="1"/>
</dbReference>
<comment type="caution">
    <text evidence="19">The sequence shown here is derived from an EMBL/GenBank/DDBJ whole genome shotgun (WGS) entry which is preliminary data.</text>
</comment>
<evidence type="ECO:0000256" key="8">
    <source>
        <dbReference type="ARBA" id="ARBA00023166"/>
    </source>
</evidence>
<evidence type="ECO:0000259" key="17">
    <source>
        <dbReference type="Pfam" id="PF00732"/>
    </source>
</evidence>
<protein>
    <recommendedName>
        <fullName evidence="14">Cholesterol oxidase</fullName>
        <ecNumber evidence="13">1.1.3.6</ecNumber>
        <ecNumber evidence="11">5.3.3.1</ecNumber>
    </recommendedName>
    <alternativeName>
        <fullName evidence="15">Cholesterol isomerase</fullName>
    </alternativeName>
</protein>
<evidence type="ECO:0000256" key="14">
    <source>
        <dbReference type="ARBA" id="ARBA00049744"/>
    </source>
</evidence>
<dbReference type="PANTHER" id="PTHR47470">
    <property type="entry name" value="CHOLESTEROL OXIDASE"/>
    <property type="match status" value="1"/>
</dbReference>
<evidence type="ECO:0000256" key="4">
    <source>
        <dbReference type="ARBA" id="ARBA00022630"/>
    </source>
</evidence>
<evidence type="ECO:0000313" key="20">
    <source>
        <dbReference type="Proteomes" id="UP000295674"/>
    </source>
</evidence>
<evidence type="ECO:0000256" key="13">
    <source>
        <dbReference type="ARBA" id="ARBA00049723"/>
    </source>
</evidence>
<organism evidence="19 20">
    <name type="scientific">Saccharopolyspora terrae</name>
    <dbReference type="NCBI Taxonomy" id="2530384"/>
    <lineage>
        <taxon>Bacteria</taxon>
        <taxon>Bacillati</taxon>
        <taxon>Actinomycetota</taxon>
        <taxon>Actinomycetes</taxon>
        <taxon>Pseudonocardiales</taxon>
        <taxon>Pseudonocardiaceae</taxon>
        <taxon>Saccharopolyspora</taxon>
    </lineage>
</organism>
<keyword evidence="10" id="KW-0413">Isomerase</keyword>
<dbReference type="Gene3D" id="3.50.50.60">
    <property type="entry name" value="FAD/NAD(P)-binding domain"/>
    <property type="match status" value="3"/>
</dbReference>
<dbReference type="InterPro" id="IPR052542">
    <property type="entry name" value="Cholesterol_Oxidase"/>
</dbReference>
<dbReference type="GO" id="GO:0050660">
    <property type="term" value="F:flavin adenine dinucleotide binding"/>
    <property type="evidence" value="ECO:0007669"/>
    <property type="project" value="InterPro"/>
</dbReference>
<evidence type="ECO:0000259" key="18">
    <source>
        <dbReference type="Pfam" id="PF05199"/>
    </source>
</evidence>
<dbReference type="PANTHER" id="PTHR47470:SF1">
    <property type="entry name" value="FAD-DEPENDENT OXIDOREDUCTASE 2 FAD BINDING DOMAIN-CONTAINING PROTEIN"/>
    <property type="match status" value="1"/>
</dbReference>
<evidence type="ECO:0000313" key="19">
    <source>
        <dbReference type="EMBL" id="TDD06336.1"/>
    </source>
</evidence>
<comment type="pathway">
    <text evidence="12">Steroid metabolism; cholesterol degradation.</text>
</comment>
<keyword evidence="5" id="KW-0274">FAD</keyword>
<evidence type="ECO:0000256" key="16">
    <source>
        <dbReference type="SAM" id="MobiDB-lite"/>
    </source>
</evidence>
<keyword evidence="3" id="KW-0153">Cholesterol metabolism</keyword>
<evidence type="ECO:0000256" key="15">
    <source>
        <dbReference type="ARBA" id="ARBA00049778"/>
    </source>
</evidence>
<dbReference type="InterPro" id="IPR036188">
    <property type="entry name" value="FAD/NAD-bd_sf"/>
</dbReference>
<dbReference type="AlphaFoldDB" id="A0A4V2YB57"/>
<comment type="cofactor">
    <cofactor evidence="1">
        <name>FAD</name>
        <dbReference type="ChEBI" id="CHEBI:57692"/>
    </cofactor>
</comment>
<dbReference type="GO" id="GO:0004769">
    <property type="term" value="F:steroid Delta-isomerase activity"/>
    <property type="evidence" value="ECO:0007669"/>
    <property type="project" value="UniProtKB-EC"/>
</dbReference>
<reference evidence="19 20" key="1">
    <citation type="submission" date="2019-03" db="EMBL/GenBank/DDBJ databases">
        <title>Draft genome sequences of novel Actinobacteria.</title>
        <authorList>
            <person name="Sahin N."/>
            <person name="Ay H."/>
            <person name="Saygin H."/>
        </authorList>
    </citation>
    <scope>NUCLEOTIDE SEQUENCE [LARGE SCALE GENOMIC DNA]</scope>
    <source>
        <strain evidence="19 20">16K309</strain>
    </source>
</reference>
<keyword evidence="4" id="KW-0285">Flavoprotein</keyword>
<dbReference type="EMBL" id="SMKS01000017">
    <property type="protein sequence ID" value="TDD06336.1"/>
    <property type="molecule type" value="Genomic_DNA"/>
</dbReference>
<keyword evidence="20" id="KW-1185">Reference proteome</keyword>
<dbReference type="InterPro" id="IPR000172">
    <property type="entry name" value="GMC_OxRdtase_N"/>
</dbReference>
<evidence type="ECO:0000256" key="7">
    <source>
        <dbReference type="ARBA" id="ARBA00023098"/>
    </source>
</evidence>
<evidence type="ECO:0000256" key="1">
    <source>
        <dbReference type="ARBA" id="ARBA00001974"/>
    </source>
</evidence>
<dbReference type="SUPFAM" id="SSF51905">
    <property type="entry name" value="FAD/NAD(P)-binding domain"/>
    <property type="match status" value="1"/>
</dbReference>
<feature type="domain" description="Glucose-methanol-choline oxidoreductase N-terminal" evidence="17">
    <location>
        <begin position="190"/>
        <end position="279"/>
    </location>
</feature>
<accession>A0A4V2YB57</accession>
<dbReference type="EC" id="5.3.3.1" evidence="11"/>
<dbReference type="GO" id="GO:0016995">
    <property type="term" value="F:cholesterol oxidase activity"/>
    <property type="evidence" value="ECO:0007669"/>
    <property type="project" value="UniProtKB-EC"/>
</dbReference>
<name>A0A4V2YB57_9PSEU</name>
<evidence type="ECO:0000256" key="10">
    <source>
        <dbReference type="ARBA" id="ARBA00023235"/>
    </source>
</evidence>
<dbReference type="Pfam" id="PF05199">
    <property type="entry name" value="GMC_oxred_C"/>
    <property type="match status" value="1"/>
</dbReference>
<dbReference type="GO" id="GO:0008203">
    <property type="term" value="P:cholesterol metabolic process"/>
    <property type="evidence" value="ECO:0007669"/>
    <property type="project" value="UniProtKB-KW"/>
</dbReference>
<dbReference type="InterPro" id="IPR007867">
    <property type="entry name" value="GMC_OxRtase_C"/>
</dbReference>
<evidence type="ECO:0000256" key="6">
    <source>
        <dbReference type="ARBA" id="ARBA00023002"/>
    </source>
</evidence>
<comment type="similarity">
    <text evidence="2">Belongs to the GMC oxidoreductase family.</text>
</comment>
<sequence length="579" mass="63181">MRHDYDVLVIGSGFGGSVTALRLTEKGYRVGVLEAGQRYTEESYPRSSWDLRRFLWAPKLGCYGMQRIHVVKDAVILAAAGVGGGSLVYANTLYEPLDAFYADAQWSHITDWRAELAPYYRQAKAMLGVETNPDRTAADHVLEEVADEMGVGKTFHSTPVGVFFGGPHTPPGTEVADPFFGGTGPSRRTCIRCGSCMTGCRHNAKNTLDKNYLHLAEKGGAQIRSLTMVTAVRPLSAGGYAVDTIRTGRNKRKEKNRTTLTAEQVVFAAGTYNTQKLLHHLRDEGILPHLSSRLGTLTRTNSEAILGVKSRSSAADYTTGVAITSSFHPDDDTHIEPVRYGKGSNAMGLLQTALTDGGKRIPRWLTWLLTMILHPRSFTFFSPRRWSEKTIILLVMQKLDNSLNIVSKKGRFGRFTITSRPGHGAPNPTWIPAGHETARRVATKINGTPGGTWGDVLNMPMTAHFIGGCVIGSTPETGVIDPYQRLYGHPGLHVIDGSAVTANLGVNPSLTITAQAERAVSFWPNRGEPDPRPPLGRSYQRLAPIAPHQPLVPTTAPAALDLPWPHRPDPEGQKEKSEA</sequence>
<evidence type="ECO:0000256" key="11">
    <source>
        <dbReference type="ARBA" id="ARBA00038856"/>
    </source>
</evidence>
<evidence type="ECO:0000256" key="9">
    <source>
        <dbReference type="ARBA" id="ARBA00023221"/>
    </source>
</evidence>
<evidence type="ECO:0000256" key="2">
    <source>
        <dbReference type="ARBA" id="ARBA00010790"/>
    </source>
</evidence>
<dbReference type="Pfam" id="PF00732">
    <property type="entry name" value="GMC_oxred_N"/>
    <property type="match status" value="1"/>
</dbReference>